<dbReference type="InterPro" id="IPR054708">
    <property type="entry name" value="MTPAP-like_central"/>
</dbReference>
<keyword evidence="8" id="KW-1185">Reference proteome</keyword>
<protein>
    <submittedName>
        <fullName evidence="7">Terminal uridylyltransferase Tailor-like isoform X4</fullName>
    </submittedName>
</protein>
<organism evidence="7 8">
    <name type="scientific">Vespula maculifrons</name>
    <name type="common">Eastern yellow jacket</name>
    <name type="synonym">Wasp</name>
    <dbReference type="NCBI Taxonomy" id="7453"/>
    <lineage>
        <taxon>Eukaryota</taxon>
        <taxon>Metazoa</taxon>
        <taxon>Ecdysozoa</taxon>
        <taxon>Arthropoda</taxon>
        <taxon>Hexapoda</taxon>
        <taxon>Insecta</taxon>
        <taxon>Pterygota</taxon>
        <taxon>Neoptera</taxon>
        <taxon>Endopterygota</taxon>
        <taxon>Hymenoptera</taxon>
        <taxon>Apocrita</taxon>
        <taxon>Aculeata</taxon>
        <taxon>Vespoidea</taxon>
        <taxon>Vespidae</taxon>
        <taxon>Vespinae</taxon>
        <taxon>Vespula</taxon>
    </lineage>
</organism>
<dbReference type="SUPFAM" id="SSF81301">
    <property type="entry name" value="Nucleotidyltransferase"/>
    <property type="match status" value="1"/>
</dbReference>
<dbReference type="PROSITE" id="PS00028">
    <property type="entry name" value="ZINC_FINGER_C2H2_1"/>
    <property type="match status" value="1"/>
</dbReference>
<dbReference type="AlphaFoldDB" id="A0ABD2CY87"/>
<dbReference type="InterPro" id="IPR043519">
    <property type="entry name" value="NT_sf"/>
</dbReference>
<proteinExistence type="predicted"/>
<accession>A0ABD2CY87</accession>
<reference evidence="7 8" key="1">
    <citation type="journal article" date="2024" name="Ann. Entomol. Soc. Am.">
        <title>Genomic analyses of the southern and eastern yellowjacket wasps (Hymenoptera: Vespidae) reveal evolutionary signatures of social life.</title>
        <authorList>
            <person name="Catto M.A."/>
            <person name="Caine P.B."/>
            <person name="Orr S.E."/>
            <person name="Hunt B.G."/>
            <person name="Goodisman M.A.D."/>
        </authorList>
    </citation>
    <scope>NUCLEOTIDE SEQUENCE [LARGE SCALE GENOMIC DNA]</scope>
    <source>
        <strain evidence="7">232</strain>
        <tissue evidence="7">Head and thorax</tissue>
    </source>
</reference>
<dbReference type="GO" id="GO:1990817">
    <property type="term" value="F:poly(A) RNA polymerase activity"/>
    <property type="evidence" value="ECO:0007669"/>
    <property type="project" value="UniProtKB-ARBA"/>
</dbReference>
<evidence type="ECO:0000256" key="3">
    <source>
        <dbReference type="ARBA" id="ARBA00022679"/>
    </source>
</evidence>
<dbReference type="Proteomes" id="UP001607303">
    <property type="component" value="Unassembled WGS sequence"/>
</dbReference>
<dbReference type="SUPFAM" id="SSF81631">
    <property type="entry name" value="PAP/OAS1 substrate-binding domain"/>
    <property type="match status" value="1"/>
</dbReference>
<evidence type="ECO:0000256" key="1">
    <source>
        <dbReference type="ARBA" id="ARBA00001936"/>
    </source>
</evidence>
<feature type="domain" description="C2H2-type" evidence="6">
    <location>
        <begin position="262"/>
        <end position="282"/>
    </location>
</feature>
<keyword evidence="5" id="KW-0460">Magnesium</keyword>
<sequence length="937" mass="109539">MHKMAQSEKNLANTYLNIEEIIEVNKANKYLCRVCNQIIPEKHLTAEHVNKESHIKAMEMFIKYFEITKSITIKCKICQVTGTWELITYHAKAHKLTPWYKPKDKYKRYFENFLIIHKGQLYCSLCTVIYEPFSWDDILVHINDKKHTTFMSLINNVDDVFLNNPEILNKCESFVSNCIIYLETKLFYCFICRTKISGWTKNLKEHISGKYHCQQKLTFTIKNIIPLKKTVPIENCLFKIPTELIWIIETDKIYVFIDSLYCNKCNVIMINEGSIKSHLNRHVRLRHKFANQNETKATPTKIIHLTSTSNYSDKNISNEEKKIQSPGSSQTIAFNKTKIVNKLQKTILQNNKLMNKTLQDKHTQPIVELSKQEKKTEFCSFDTECIFFTAKEIKSSVYLSIFKENNNIYCLVCQKDISNNFQIYYDHIFSIEHLIRLIDINIKKDRKEFIIFASINEDNKDSIDKFVTCMLCNTEIRNIDESLSKHIELKDHASYYCKWKKTCSKFYNDILTFIKYNWYYTTKYYCDICLIEFSSEICFAKHMNKNGIHLNSSNANYHSCVPCSLLWYGNNLSYSNHSKTPKHQFMISYGTCVTNKFPPEAERFLISVEKNVEELLKFSYIADKSKENEILTRLKNDTVSTFNVVKAYPYGSRICGSGLPDSDINIFLDCLNTYNGTSIHKKNYSLETTIETIDSILSSKPSVWYVNEIILDDRTTIMKVWYIPMQLHCTISFKNGLDVESTNLIKHFNEIYLPCRKLILVLKKWLSFCGLSGFPCISNYALTWCIIFYLQIMLILPSVTELIQDNNKSKFIDGWQTGVSYKFSARDTSEFPFIKLLLGFFIFYAEFDYRSKIICPLLGKTIERKIFTDLTLLPNDMAPYVQYLKNTKNPKLFCLSPMCVQDPFNLSDNLTVMVKKSTLNNFRIFCSKSAEILTDSS</sequence>
<dbReference type="InterPro" id="IPR002058">
    <property type="entry name" value="PAP_assoc"/>
</dbReference>
<keyword evidence="4" id="KW-0479">Metal-binding</keyword>
<dbReference type="Pfam" id="PF03828">
    <property type="entry name" value="PAP_assoc"/>
    <property type="match status" value="1"/>
</dbReference>
<dbReference type="PANTHER" id="PTHR12271:SF66">
    <property type="entry name" value="TERMINAL URIDYLYLTRANSFERASE TAILOR"/>
    <property type="match status" value="1"/>
</dbReference>
<dbReference type="SMART" id="SM00355">
    <property type="entry name" value="ZnF_C2H2"/>
    <property type="match status" value="7"/>
</dbReference>
<evidence type="ECO:0000313" key="8">
    <source>
        <dbReference type="Proteomes" id="UP001607303"/>
    </source>
</evidence>
<name>A0ABD2CY87_VESMC</name>
<evidence type="ECO:0000256" key="5">
    <source>
        <dbReference type="ARBA" id="ARBA00022842"/>
    </source>
</evidence>
<comment type="cofactor">
    <cofactor evidence="1">
        <name>Mn(2+)</name>
        <dbReference type="ChEBI" id="CHEBI:29035"/>
    </cofactor>
</comment>
<dbReference type="InterPro" id="IPR013087">
    <property type="entry name" value="Znf_C2H2_type"/>
</dbReference>
<evidence type="ECO:0000259" key="6">
    <source>
        <dbReference type="PROSITE" id="PS00028"/>
    </source>
</evidence>
<dbReference type="GO" id="GO:0046872">
    <property type="term" value="F:metal ion binding"/>
    <property type="evidence" value="ECO:0007669"/>
    <property type="project" value="UniProtKB-KW"/>
</dbReference>
<dbReference type="Pfam" id="PF22600">
    <property type="entry name" value="MTPAP-like_central"/>
    <property type="match status" value="1"/>
</dbReference>
<gene>
    <name evidence="7" type="ORF">V1477_001598</name>
</gene>
<keyword evidence="3" id="KW-0808">Transferase</keyword>
<dbReference type="PANTHER" id="PTHR12271">
    <property type="entry name" value="POLY A POLYMERASE CID PAP -RELATED"/>
    <property type="match status" value="1"/>
</dbReference>
<evidence type="ECO:0000256" key="4">
    <source>
        <dbReference type="ARBA" id="ARBA00022723"/>
    </source>
</evidence>
<comment type="caution">
    <text evidence="7">The sequence shown here is derived from an EMBL/GenBank/DDBJ whole genome shotgun (WGS) entry which is preliminary data.</text>
</comment>
<evidence type="ECO:0000256" key="2">
    <source>
        <dbReference type="ARBA" id="ARBA00001946"/>
    </source>
</evidence>
<evidence type="ECO:0000313" key="7">
    <source>
        <dbReference type="EMBL" id="KAL2750102.1"/>
    </source>
</evidence>
<dbReference type="EMBL" id="JAYRBN010000025">
    <property type="protein sequence ID" value="KAL2750102.1"/>
    <property type="molecule type" value="Genomic_DNA"/>
</dbReference>
<dbReference type="Gene3D" id="1.10.1410.10">
    <property type="match status" value="1"/>
</dbReference>
<comment type="cofactor">
    <cofactor evidence="2">
        <name>Mg(2+)</name>
        <dbReference type="ChEBI" id="CHEBI:18420"/>
    </cofactor>
</comment>